<dbReference type="GO" id="GO:0005509">
    <property type="term" value="F:calcium ion binding"/>
    <property type="evidence" value="ECO:0007669"/>
    <property type="project" value="InterPro"/>
</dbReference>
<sequence>MPASGSCTSIINLRYQEGSEGSPSNPAKLRNQDFAQLKANLRRGQLFVDRTFPPDISSVGDLPELSRRQEAQVKWLRPADILKLQNNTKDPVFCTKGASRFDFAQGAVGNCWFLAAISSLTFRKDLMVQVVPMDQNFNNYSGIFHFRFWRFGKWVDVVIDDFLPTMNNQLLSVRSKTENEFWAPLMEKAYAKVCGSYTDMNAGLPSEACKDFTGGVNVDYKLQEVHSANHNEELWNSLCNASGCNSMICCGTAQKGGVLVNTVASSGIVDAHAYAVTAVTEVQYYGSKVRLVRLFNPWGHKEWTGNWSDKSGMWQRVTPDDRAKCEDRNDGEFWMELEDFCRHFHMLFICCENPNFIDGDVKCQWKCQIYDGKWIAGKSAGGSMSNRSFDTNPQYRMKVSIIDKEEKKDKNIVLTLMQKPREENRKRHSTYAIGLTVFKTRSGRLSLDQLYRMQRLGDTMMYTYERELVEMHSMEPGEYLIVPSTMDPYQSADFFLSIYSKTDAKISPHDEDDEDDGHDHEDEKEEEEDDLTLPEVPTDNNKPEEKTPDKTVRDLFNRYADQFGELNTVQLRKLLNDNVPHGSWMGFGYDTCSSMLAQFDVDKRRRMSLIEFSSLWQKIAEYKQHFNRADVNKSGSLDDRELKMAIKAAEPEIDLNNTLVELMTFRFSGTASATLESYISLMLNLNKTSSIFKDKSTDGIITLSFEEAMGRVLLVLDSRGLRRHKKIPASKRCI</sequence>
<feature type="region of interest" description="Disordered" evidence="9">
    <location>
        <begin position="505"/>
        <end position="550"/>
    </location>
</feature>
<comment type="caution">
    <text evidence="12">The sequence shown here is derived from an EMBL/GenBank/DDBJ whole genome shotgun (WGS) entry which is preliminary data.</text>
</comment>
<dbReference type="PANTHER" id="PTHR10183">
    <property type="entry name" value="CALPAIN"/>
    <property type="match status" value="1"/>
</dbReference>
<proteinExistence type="inferred from homology"/>
<dbReference type="PRINTS" id="PR00704">
    <property type="entry name" value="CALPAIN"/>
</dbReference>
<dbReference type="Gene3D" id="3.90.70.10">
    <property type="entry name" value="Cysteine proteinases"/>
    <property type="match status" value="1"/>
</dbReference>
<dbReference type="GO" id="GO:0006508">
    <property type="term" value="P:proteolysis"/>
    <property type="evidence" value="ECO:0007669"/>
    <property type="project" value="UniProtKB-KW"/>
</dbReference>
<dbReference type="InterPro" id="IPR022684">
    <property type="entry name" value="Calpain_cysteine_protease"/>
</dbReference>
<dbReference type="Pfam" id="PF00648">
    <property type="entry name" value="Peptidase_C2"/>
    <property type="match status" value="1"/>
</dbReference>
<dbReference type="PROSITE" id="PS00139">
    <property type="entry name" value="THIOL_PROTEASE_CYS"/>
    <property type="match status" value="1"/>
</dbReference>
<evidence type="ECO:0000259" key="10">
    <source>
        <dbReference type="PROSITE" id="PS50203"/>
    </source>
</evidence>
<feature type="active site" evidence="7 8">
    <location>
        <position position="296"/>
    </location>
</feature>
<dbReference type="InterPro" id="IPR036213">
    <property type="entry name" value="Calpain_III_sf"/>
</dbReference>
<evidence type="ECO:0000256" key="2">
    <source>
        <dbReference type="ARBA" id="ARBA00022670"/>
    </source>
</evidence>
<feature type="compositionally biased region" description="Acidic residues" evidence="9">
    <location>
        <begin position="510"/>
        <end position="532"/>
    </location>
</feature>
<organism evidence="12 13">
    <name type="scientific">Eleginops maclovinus</name>
    <name type="common">Patagonian blennie</name>
    <name type="synonym">Eleginus maclovinus</name>
    <dbReference type="NCBI Taxonomy" id="56733"/>
    <lineage>
        <taxon>Eukaryota</taxon>
        <taxon>Metazoa</taxon>
        <taxon>Chordata</taxon>
        <taxon>Craniata</taxon>
        <taxon>Vertebrata</taxon>
        <taxon>Euteleostomi</taxon>
        <taxon>Actinopterygii</taxon>
        <taxon>Neopterygii</taxon>
        <taxon>Teleostei</taxon>
        <taxon>Neoteleostei</taxon>
        <taxon>Acanthomorphata</taxon>
        <taxon>Eupercaria</taxon>
        <taxon>Perciformes</taxon>
        <taxon>Notothenioidei</taxon>
        <taxon>Eleginopidae</taxon>
        <taxon>Eleginops</taxon>
    </lineage>
</organism>
<dbReference type="PROSITE" id="PS50203">
    <property type="entry name" value="CALPAIN_CAT"/>
    <property type="match status" value="1"/>
</dbReference>
<dbReference type="GO" id="GO:0004198">
    <property type="term" value="F:calcium-dependent cysteine-type endopeptidase activity"/>
    <property type="evidence" value="ECO:0007669"/>
    <property type="project" value="InterPro"/>
</dbReference>
<keyword evidence="6" id="KW-0106">Calcium</keyword>
<feature type="active site" evidence="7 8">
    <location>
        <position position="111"/>
    </location>
</feature>
<dbReference type="InterPro" id="IPR038765">
    <property type="entry name" value="Papain-like_cys_pep_sf"/>
</dbReference>
<dbReference type="InterPro" id="IPR022683">
    <property type="entry name" value="Calpain_III"/>
</dbReference>
<dbReference type="PROSITE" id="PS00018">
    <property type="entry name" value="EF_HAND_1"/>
    <property type="match status" value="1"/>
</dbReference>
<dbReference type="Proteomes" id="UP001346869">
    <property type="component" value="Unassembled WGS sequence"/>
</dbReference>
<dbReference type="PANTHER" id="PTHR10183:SF302">
    <property type="entry name" value="CALPAIN-14"/>
    <property type="match status" value="1"/>
</dbReference>
<feature type="domain" description="EF-hand" evidence="11">
    <location>
        <begin position="617"/>
        <end position="652"/>
    </location>
</feature>
<dbReference type="Pfam" id="PF01067">
    <property type="entry name" value="Calpain_III"/>
    <property type="match status" value="1"/>
</dbReference>
<dbReference type="SUPFAM" id="SSF47473">
    <property type="entry name" value="EF-hand"/>
    <property type="match status" value="1"/>
</dbReference>
<reference evidence="12 13" key="1">
    <citation type="journal article" date="2023" name="Genes (Basel)">
        <title>Chromosome-Level Genome Assembly and Circadian Gene Repertoire of the Patagonia Blennie Eleginops maclovinus-The Closest Ancestral Proxy of Antarctic Cryonotothenioids.</title>
        <authorList>
            <person name="Cheng C.C."/>
            <person name="Rivera-Colon A.G."/>
            <person name="Minhas B.F."/>
            <person name="Wilson L."/>
            <person name="Rayamajhi N."/>
            <person name="Vargas-Chacoff L."/>
            <person name="Catchen J.M."/>
        </authorList>
    </citation>
    <scope>NUCLEOTIDE SEQUENCE [LARGE SCALE GENOMIC DNA]</scope>
    <source>
        <strain evidence="12">JMC-PN-2008</strain>
    </source>
</reference>
<comment type="similarity">
    <text evidence="1">Belongs to the peptidase C2 family.</text>
</comment>
<dbReference type="InterPro" id="IPR011992">
    <property type="entry name" value="EF-hand-dom_pair"/>
</dbReference>
<dbReference type="CDD" id="cd00044">
    <property type="entry name" value="CysPc"/>
    <property type="match status" value="1"/>
</dbReference>
<dbReference type="InterPro" id="IPR001300">
    <property type="entry name" value="Peptidase_C2_calpain_cat"/>
</dbReference>
<reference evidence="12 13" key="2">
    <citation type="journal article" date="2023" name="Mol. Biol. Evol.">
        <title>Genomics of Secondarily Temperate Adaptation in the Only Non-Antarctic Icefish.</title>
        <authorList>
            <person name="Rivera-Colon A.G."/>
            <person name="Rayamajhi N."/>
            <person name="Minhas B.F."/>
            <person name="Madrigal G."/>
            <person name="Bilyk K.T."/>
            <person name="Yoon V."/>
            <person name="Hune M."/>
            <person name="Gregory S."/>
            <person name="Cheng C.H.C."/>
            <person name="Catchen J.M."/>
        </authorList>
    </citation>
    <scope>NUCLEOTIDE SEQUENCE [LARGE SCALE GENOMIC DNA]</scope>
    <source>
        <strain evidence="12">JMC-PN-2008</strain>
    </source>
</reference>
<dbReference type="SMART" id="SM00230">
    <property type="entry name" value="CysPc"/>
    <property type="match status" value="1"/>
</dbReference>
<evidence type="ECO:0000256" key="5">
    <source>
        <dbReference type="ARBA" id="ARBA00022807"/>
    </source>
</evidence>
<evidence type="ECO:0000256" key="1">
    <source>
        <dbReference type="ARBA" id="ARBA00007623"/>
    </source>
</evidence>
<feature type="active site" evidence="7 8">
    <location>
        <position position="272"/>
    </location>
</feature>
<evidence type="ECO:0000256" key="7">
    <source>
        <dbReference type="PIRSR" id="PIRSR622684-1"/>
    </source>
</evidence>
<dbReference type="InterPro" id="IPR018247">
    <property type="entry name" value="EF_Hand_1_Ca_BS"/>
</dbReference>
<keyword evidence="3" id="KW-0479">Metal-binding</keyword>
<keyword evidence="13" id="KW-1185">Reference proteome</keyword>
<keyword evidence="4 8" id="KW-0378">Hydrolase</keyword>
<feature type="domain" description="Calpain catalytic" evidence="10">
    <location>
        <begin position="46"/>
        <end position="353"/>
    </location>
</feature>
<evidence type="ECO:0000259" key="11">
    <source>
        <dbReference type="PROSITE" id="PS50222"/>
    </source>
</evidence>
<dbReference type="InterPro" id="IPR022682">
    <property type="entry name" value="Calpain_domain_III"/>
</dbReference>
<dbReference type="SUPFAM" id="SSF54001">
    <property type="entry name" value="Cysteine proteinases"/>
    <property type="match status" value="1"/>
</dbReference>
<evidence type="ECO:0000313" key="12">
    <source>
        <dbReference type="EMBL" id="KAK5858713.1"/>
    </source>
</evidence>
<gene>
    <name evidence="12" type="ORF">PBY51_002833</name>
</gene>
<evidence type="ECO:0000256" key="4">
    <source>
        <dbReference type="ARBA" id="ARBA00022801"/>
    </source>
</evidence>
<dbReference type="AlphaFoldDB" id="A0AAN8AKW1"/>
<accession>A0AAN8AKW1</accession>
<dbReference type="InterPro" id="IPR002048">
    <property type="entry name" value="EF_hand_dom"/>
</dbReference>
<evidence type="ECO:0000256" key="6">
    <source>
        <dbReference type="ARBA" id="ARBA00022837"/>
    </source>
</evidence>
<evidence type="ECO:0000256" key="9">
    <source>
        <dbReference type="SAM" id="MobiDB-lite"/>
    </source>
</evidence>
<feature type="compositionally biased region" description="Basic and acidic residues" evidence="9">
    <location>
        <begin position="541"/>
        <end position="550"/>
    </location>
</feature>
<evidence type="ECO:0000256" key="3">
    <source>
        <dbReference type="ARBA" id="ARBA00022723"/>
    </source>
</evidence>
<protein>
    <submittedName>
        <fullName evidence="12">Uncharacterized protein</fullName>
    </submittedName>
</protein>
<dbReference type="FunFam" id="3.90.70.10:FF:000054">
    <property type="entry name" value="Calpain 14"/>
    <property type="match status" value="1"/>
</dbReference>
<dbReference type="Gene3D" id="2.60.120.380">
    <property type="match status" value="1"/>
</dbReference>
<dbReference type="GO" id="GO:0005737">
    <property type="term" value="C:cytoplasm"/>
    <property type="evidence" value="ECO:0007669"/>
    <property type="project" value="TreeGrafter"/>
</dbReference>
<dbReference type="SMART" id="SM00720">
    <property type="entry name" value="calpain_III"/>
    <property type="match status" value="1"/>
</dbReference>
<evidence type="ECO:0000313" key="13">
    <source>
        <dbReference type="Proteomes" id="UP001346869"/>
    </source>
</evidence>
<keyword evidence="5 8" id="KW-0788">Thiol protease</keyword>
<dbReference type="PROSITE" id="PS50222">
    <property type="entry name" value="EF_HAND_2"/>
    <property type="match status" value="1"/>
</dbReference>
<dbReference type="SUPFAM" id="SSF49758">
    <property type="entry name" value="Calpain large subunit, middle domain (domain III)"/>
    <property type="match status" value="1"/>
</dbReference>
<keyword evidence="2 8" id="KW-0645">Protease</keyword>
<name>A0AAN8AKW1_ELEMC</name>
<dbReference type="InterPro" id="IPR000169">
    <property type="entry name" value="Pept_cys_AS"/>
</dbReference>
<evidence type="ECO:0000256" key="8">
    <source>
        <dbReference type="PROSITE-ProRule" id="PRU00239"/>
    </source>
</evidence>
<dbReference type="EMBL" id="JAUZQC010000015">
    <property type="protein sequence ID" value="KAK5858713.1"/>
    <property type="molecule type" value="Genomic_DNA"/>
</dbReference>
<dbReference type="Gene3D" id="1.10.238.10">
    <property type="entry name" value="EF-hand"/>
    <property type="match status" value="1"/>
</dbReference>